<accession>A0A383BJD4</accession>
<organism evidence="2">
    <name type="scientific">marine metagenome</name>
    <dbReference type="NCBI Taxonomy" id="408172"/>
    <lineage>
        <taxon>unclassified sequences</taxon>
        <taxon>metagenomes</taxon>
        <taxon>ecological metagenomes</taxon>
    </lineage>
</organism>
<feature type="non-terminal residue" evidence="2">
    <location>
        <position position="167"/>
    </location>
</feature>
<dbReference type="AlphaFoldDB" id="A0A383BJD4"/>
<feature type="region of interest" description="Disordered" evidence="1">
    <location>
        <begin position="74"/>
        <end position="110"/>
    </location>
</feature>
<name>A0A383BJD4_9ZZZZ</name>
<dbReference type="EMBL" id="UINC01201104">
    <property type="protein sequence ID" value="SVE20296.1"/>
    <property type="molecule type" value="Genomic_DNA"/>
</dbReference>
<evidence type="ECO:0008006" key="3">
    <source>
        <dbReference type="Google" id="ProtNLM"/>
    </source>
</evidence>
<evidence type="ECO:0000313" key="2">
    <source>
        <dbReference type="EMBL" id="SVE20296.1"/>
    </source>
</evidence>
<protein>
    <recommendedName>
        <fullName evidence="3">Rho termination factor N-terminal domain-containing protein</fullName>
    </recommendedName>
</protein>
<proteinExistence type="predicted"/>
<feature type="compositionally biased region" description="Basic and acidic residues" evidence="1">
    <location>
        <begin position="82"/>
        <end position="94"/>
    </location>
</feature>
<reference evidence="2" key="1">
    <citation type="submission" date="2018-05" db="EMBL/GenBank/DDBJ databases">
        <authorList>
            <person name="Lanie J.A."/>
            <person name="Ng W.-L."/>
            <person name="Kazmierczak K.M."/>
            <person name="Andrzejewski T.M."/>
            <person name="Davidsen T.M."/>
            <person name="Wayne K.J."/>
            <person name="Tettelin H."/>
            <person name="Glass J.I."/>
            <person name="Rusch D."/>
            <person name="Podicherti R."/>
            <person name="Tsui H.-C.T."/>
            <person name="Winkler M.E."/>
        </authorList>
    </citation>
    <scope>NUCLEOTIDE SEQUENCE</scope>
</reference>
<gene>
    <name evidence="2" type="ORF">METZ01_LOCUS473150</name>
</gene>
<sequence length="167" mass="17490">MAIRYSEGVVGRTTCFPETSFPPLCFHLVDRIVWIEAGPGSAVNDTPSIPATDAISVFGDGRWLPMRIEPDLYPSDGPLALEKTEGSPALEKKKTGVVSMDSTQLERGSLEGKDRDELTTIATALGGKPASRARKAEIVDLILDLASGGNGSAVFNGAGSRADDAGA</sequence>
<evidence type="ECO:0000256" key="1">
    <source>
        <dbReference type="SAM" id="MobiDB-lite"/>
    </source>
</evidence>